<proteinExistence type="inferred from homology"/>
<dbReference type="GO" id="GO:0004360">
    <property type="term" value="F:glutamine-fructose-6-phosphate transaminase (isomerizing) activity"/>
    <property type="evidence" value="ECO:0007669"/>
    <property type="project" value="UniProtKB-UniRule"/>
</dbReference>
<keyword evidence="8" id="KW-0677">Repeat</keyword>
<dbReference type="Gene3D" id="3.60.20.10">
    <property type="entry name" value="Glutamine Phosphoribosylpyrophosphate, subunit 1, domain 1"/>
    <property type="match status" value="1"/>
</dbReference>
<sequence>MCGIVGVVGSQNTKNILLNGLHKLEYRGYDSAGIMISHNEEMFVTKTPGRVAELEALVANKESAGTGIGHTRWATHGEPTENNAHPHLSKSGRFGLVHNGVIENFEWLKETYLSDITLSGDTDSEIVVEVVDYFSKQGLSTIDAFSKMLEEVKGSYALALIDTEDDSQIFLAKNKSPLLVGLADGYNLVGSDAMAMINETDRFVEIMDGEKIILSATNMLILNKDNEEVTRDFYVAEIDANDTEKGLYPHYMLKEIDEQPAVMRTLIQEYVTPTGESTIPVEIVSEMAESDRIYVVGCGTSWHAGLVGKKMLEELTQIPVEVHLASEMGYDMPILSKKPFFIFLTQSGETADSRQVLVKINEMKLPSLTITNVKGSTLSREATHTLLLHAGPEIAVASTKAYTSQISVMLFLAKALGEKLGQEKAKGLDIVHELGIVAAAMESLVDDKDHYSELSQSFLNETRNAFYIGRGLDYAVSLEGALKLKEISYIQAEGFAAGELKHGTIALIEKGTPVVALISNKEMGSHTRGNIKEVESRGAKSLVIALEGLEKETDAIVLPHVHELVTPLVTVIPLQLLAYYASLQRDLDVDKPRNLAKSVTVE</sequence>
<keyword evidence="14" id="KW-1185">Reference proteome</keyword>
<dbReference type="InterPro" id="IPR035466">
    <property type="entry name" value="GlmS/AgaS_SIS"/>
</dbReference>
<comment type="subunit">
    <text evidence="10">Homodimer.</text>
</comment>
<evidence type="ECO:0000256" key="7">
    <source>
        <dbReference type="ARBA" id="ARBA00022679"/>
    </source>
</evidence>
<comment type="catalytic activity">
    <reaction evidence="1 10">
        <text>D-fructose 6-phosphate + L-glutamine = D-glucosamine 6-phosphate + L-glutamate</text>
        <dbReference type="Rhea" id="RHEA:13237"/>
        <dbReference type="ChEBI" id="CHEBI:29985"/>
        <dbReference type="ChEBI" id="CHEBI:58359"/>
        <dbReference type="ChEBI" id="CHEBI:58725"/>
        <dbReference type="ChEBI" id="CHEBI:61527"/>
        <dbReference type="EC" id="2.6.1.16"/>
    </reaction>
</comment>
<dbReference type="GO" id="GO:0006047">
    <property type="term" value="P:UDP-N-acetylglucosamine metabolic process"/>
    <property type="evidence" value="ECO:0007669"/>
    <property type="project" value="TreeGrafter"/>
</dbReference>
<dbReference type="FunFam" id="3.60.20.10:FF:000006">
    <property type="entry name" value="Glutamine--fructose-6-phosphate aminotransferase [isomerizing]"/>
    <property type="match status" value="1"/>
</dbReference>
<dbReference type="GO" id="GO:0006002">
    <property type="term" value="P:fructose 6-phosphate metabolic process"/>
    <property type="evidence" value="ECO:0007669"/>
    <property type="project" value="TreeGrafter"/>
</dbReference>
<dbReference type="PANTHER" id="PTHR10937:SF0">
    <property type="entry name" value="GLUTAMINE--FRUCTOSE-6-PHOSPHATE TRANSAMINASE (ISOMERIZING)"/>
    <property type="match status" value="1"/>
</dbReference>
<feature type="active site" description="For Fru-6P isomerization activity" evidence="10">
    <location>
        <position position="597"/>
    </location>
</feature>
<dbReference type="RefSeq" id="WP_126794942.1">
    <property type="nucleotide sequence ID" value="NZ_CP060720.1"/>
</dbReference>
<dbReference type="GO" id="GO:0097367">
    <property type="term" value="F:carbohydrate derivative binding"/>
    <property type="evidence" value="ECO:0007669"/>
    <property type="project" value="InterPro"/>
</dbReference>
<dbReference type="InterPro" id="IPR047084">
    <property type="entry name" value="GFAT_N"/>
</dbReference>
<keyword evidence="7 10" id="KW-0808">Transferase</keyword>
<dbReference type="Gene3D" id="3.40.50.10490">
    <property type="entry name" value="Glucose-6-phosphate isomerase like protein, domain 1"/>
    <property type="match status" value="2"/>
</dbReference>
<dbReference type="CDD" id="cd05009">
    <property type="entry name" value="SIS_GlmS_GlmD_2"/>
    <property type="match status" value="1"/>
</dbReference>
<dbReference type="NCBIfam" id="NF001484">
    <property type="entry name" value="PRK00331.1"/>
    <property type="match status" value="1"/>
</dbReference>
<evidence type="ECO:0000256" key="3">
    <source>
        <dbReference type="ARBA" id="ARBA00012916"/>
    </source>
</evidence>
<keyword evidence="9" id="KW-0315">Glutamine amidotransferase</keyword>
<evidence type="ECO:0000256" key="9">
    <source>
        <dbReference type="ARBA" id="ARBA00022962"/>
    </source>
</evidence>
<reference evidence="13 14" key="1">
    <citation type="submission" date="2017-05" db="EMBL/GenBank/DDBJ databases">
        <title>Vagococcus spp. assemblies.</title>
        <authorList>
            <person name="Gulvik C.A."/>
        </authorList>
    </citation>
    <scope>NUCLEOTIDE SEQUENCE [LARGE SCALE GENOMIC DNA]</scope>
    <source>
        <strain evidence="13 14">SS1714</strain>
    </source>
</reference>
<evidence type="ECO:0000256" key="10">
    <source>
        <dbReference type="HAMAP-Rule" id="MF_00164"/>
    </source>
</evidence>
<comment type="subcellular location">
    <subcellularLocation>
        <location evidence="2 10">Cytoplasm</location>
    </subcellularLocation>
</comment>
<dbReference type="InterPro" id="IPR005855">
    <property type="entry name" value="GFAT"/>
</dbReference>
<evidence type="ECO:0000259" key="11">
    <source>
        <dbReference type="PROSITE" id="PS51278"/>
    </source>
</evidence>
<evidence type="ECO:0000256" key="6">
    <source>
        <dbReference type="ARBA" id="ARBA00022576"/>
    </source>
</evidence>
<organism evidence="13 14">
    <name type="scientific">Vagococcus carniphilus</name>
    <dbReference type="NCBI Taxonomy" id="218144"/>
    <lineage>
        <taxon>Bacteria</taxon>
        <taxon>Bacillati</taxon>
        <taxon>Bacillota</taxon>
        <taxon>Bacilli</taxon>
        <taxon>Lactobacillales</taxon>
        <taxon>Enterococcaceae</taxon>
        <taxon>Vagococcus</taxon>
    </lineage>
</organism>
<comment type="caution">
    <text evidence="13">The sequence shown here is derived from an EMBL/GenBank/DDBJ whole genome shotgun (WGS) entry which is preliminary data.</text>
</comment>
<evidence type="ECO:0000256" key="8">
    <source>
        <dbReference type="ARBA" id="ARBA00022737"/>
    </source>
</evidence>
<evidence type="ECO:0000256" key="1">
    <source>
        <dbReference type="ARBA" id="ARBA00001031"/>
    </source>
</evidence>
<dbReference type="PROSITE" id="PS51464">
    <property type="entry name" value="SIS"/>
    <property type="match status" value="2"/>
</dbReference>
<dbReference type="Pfam" id="PF01380">
    <property type="entry name" value="SIS"/>
    <property type="match status" value="2"/>
</dbReference>
<dbReference type="OrthoDB" id="106547at2"/>
<dbReference type="HAMAP" id="MF_00164">
    <property type="entry name" value="GlmS"/>
    <property type="match status" value="1"/>
</dbReference>
<feature type="domain" description="SIS" evidence="12">
    <location>
        <begin position="283"/>
        <end position="422"/>
    </location>
</feature>
<dbReference type="AlphaFoldDB" id="A0A430AYY8"/>
<dbReference type="SUPFAM" id="SSF56235">
    <property type="entry name" value="N-terminal nucleophile aminohydrolases (Ntn hydrolases)"/>
    <property type="match status" value="1"/>
</dbReference>
<evidence type="ECO:0000256" key="2">
    <source>
        <dbReference type="ARBA" id="ARBA00004496"/>
    </source>
</evidence>
<evidence type="ECO:0000256" key="4">
    <source>
        <dbReference type="ARBA" id="ARBA00016090"/>
    </source>
</evidence>
<dbReference type="GeneID" id="95581014"/>
<comment type="function">
    <text evidence="10">Catalyzes the first step in hexosamine metabolism, converting fructose-6P into glucosamine-6P using glutamine as a nitrogen source.</text>
</comment>
<dbReference type="GO" id="GO:0005975">
    <property type="term" value="P:carbohydrate metabolic process"/>
    <property type="evidence" value="ECO:0007669"/>
    <property type="project" value="UniProtKB-UniRule"/>
</dbReference>
<dbReference type="GO" id="GO:0006487">
    <property type="term" value="P:protein N-linked glycosylation"/>
    <property type="evidence" value="ECO:0007669"/>
    <property type="project" value="TreeGrafter"/>
</dbReference>
<feature type="active site" description="Nucleophile; for GATase activity" evidence="10">
    <location>
        <position position="2"/>
    </location>
</feature>
<dbReference type="GO" id="GO:0005829">
    <property type="term" value="C:cytosol"/>
    <property type="evidence" value="ECO:0007669"/>
    <property type="project" value="TreeGrafter"/>
</dbReference>
<accession>A0A430AYY8</accession>
<protein>
    <recommendedName>
        <fullName evidence="4 10">Glutamine--fructose-6-phosphate aminotransferase [isomerizing]</fullName>
        <ecNumber evidence="3 10">2.6.1.16</ecNumber>
    </recommendedName>
    <alternativeName>
        <fullName evidence="10">D-fructose-6-phosphate amidotransferase</fullName>
    </alternativeName>
    <alternativeName>
        <fullName evidence="10">GFAT</fullName>
    </alternativeName>
    <alternativeName>
        <fullName evidence="10">Glucosamine-6-phosphate synthase</fullName>
    </alternativeName>
    <alternativeName>
        <fullName evidence="10">Hexosephosphate aminotransferase</fullName>
    </alternativeName>
    <alternativeName>
        <fullName evidence="10">L-glutamine--D-fructose-6-phosphate amidotransferase</fullName>
    </alternativeName>
</protein>
<dbReference type="NCBIfam" id="TIGR01135">
    <property type="entry name" value="glmS"/>
    <property type="match status" value="1"/>
</dbReference>
<dbReference type="CDD" id="cd00714">
    <property type="entry name" value="GFAT"/>
    <property type="match status" value="1"/>
</dbReference>
<gene>
    <name evidence="10" type="primary">glmS</name>
    <name evidence="13" type="ORF">CBF28_09855</name>
</gene>
<feature type="domain" description="Glutamine amidotransferase type-2" evidence="11">
    <location>
        <begin position="2"/>
        <end position="217"/>
    </location>
</feature>
<dbReference type="InterPro" id="IPR035490">
    <property type="entry name" value="GlmS/FrlB_SIS"/>
</dbReference>
<evidence type="ECO:0000256" key="5">
    <source>
        <dbReference type="ARBA" id="ARBA00022490"/>
    </source>
</evidence>
<dbReference type="FunFam" id="3.40.50.10490:FF:000001">
    <property type="entry name" value="Glutamine--fructose-6-phosphate aminotransferase [isomerizing]"/>
    <property type="match status" value="1"/>
</dbReference>
<dbReference type="Pfam" id="PF13522">
    <property type="entry name" value="GATase_6"/>
    <property type="match status" value="1"/>
</dbReference>
<dbReference type="InterPro" id="IPR029055">
    <property type="entry name" value="Ntn_hydrolases_N"/>
</dbReference>
<evidence type="ECO:0000313" key="14">
    <source>
        <dbReference type="Proteomes" id="UP000288028"/>
    </source>
</evidence>
<dbReference type="InterPro" id="IPR017932">
    <property type="entry name" value="GATase_2_dom"/>
</dbReference>
<dbReference type="PROSITE" id="PS51278">
    <property type="entry name" value="GATASE_TYPE_2"/>
    <property type="match status" value="1"/>
</dbReference>
<evidence type="ECO:0000259" key="12">
    <source>
        <dbReference type="PROSITE" id="PS51464"/>
    </source>
</evidence>
<keyword evidence="5 10" id="KW-0963">Cytoplasm</keyword>
<dbReference type="PANTHER" id="PTHR10937">
    <property type="entry name" value="GLUCOSAMINE--FRUCTOSE-6-PHOSPHATE AMINOTRANSFERASE, ISOMERIZING"/>
    <property type="match status" value="1"/>
</dbReference>
<keyword evidence="6 10" id="KW-0032">Aminotransferase</keyword>
<name>A0A430AYY8_9ENTE</name>
<dbReference type="EC" id="2.6.1.16" evidence="3 10"/>
<dbReference type="EMBL" id="NGKB01000009">
    <property type="protein sequence ID" value="RSU13249.1"/>
    <property type="molecule type" value="Genomic_DNA"/>
</dbReference>
<dbReference type="InterPro" id="IPR046348">
    <property type="entry name" value="SIS_dom_sf"/>
</dbReference>
<dbReference type="InterPro" id="IPR001347">
    <property type="entry name" value="SIS_dom"/>
</dbReference>
<dbReference type="SUPFAM" id="SSF53697">
    <property type="entry name" value="SIS domain"/>
    <property type="match status" value="1"/>
</dbReference>
<dbReference type="CDD" id="cd05008">
    <property type="entry name" value="SIS_GlmS_GlmD_1"/>
    <property type="match status" value="1"/>
</dbReference>
<feature type="domain" description="SIS" evidence="12">
    <location>
        <begin position="454"/>
        <end position="592"/>
    </location>
</feature>
<evidence type="ECO:0000313" key="13">
    <source>
        <dbReference type="EMBL" id="RSU13249.1"/>
    </source>
</evidence>
<dbReference type="Proteomes" id="UP000288028">
    <property type="component" value="Unassembled WGS sequence"/>
</dbReference>
<feature type="initiator methionine" description="Removed" evidence="10">
    <location>
        <position position="1"/>
    </location>
</feature>